<dbReference type="EMBL" id="JARTLI010000052">
    <property type="protein sequence ID" value="MED5053624.1"/>
    <property type="molecule type" value="Genomic_DNA"/>
</dbReference>
<keyword evidence="1" id="KW-0472">Membrane</keyword>
<name>A0ABD5IZ54_9BACL</name>
<keyword evidence="1" id="KW-0812">Transmembrane</keyword>
<dbReference type="RefSeq" id="WP_066147450.1">
    <property type="nucleotide sequence ID" value="NZ_JACIDF010000001.1"/>
</dbReference>
<feature type="transmembrane region" description="Helical" evidence="1">
    <location>
        <begin position="6"/>
        <end position="24"/>
    </location>
</feature>
<proteinExistence type="predicted"/>
<evidence type="ECO:0000256" key="1">
    <source>
        <dbReference type="SAM" id="Phobius"/>
    </source>
</evidence>
<evidence type="ECO:0000313" key="2">
    <source>
        <dbReference type="EMBL" id="MED5053624.1"/>
    </source>
</evidence>
<protein>
    <submittedName>
        <fullName evidence="2">Uncharacterized protein</fullName>
    </submittedName>
</protein>
<dbReference type="AlphaFoldDB" id="A0ABD5IZ54"/>
<sequence length="212" mass="24722">MNKKQLFGFTALSLLFIVGIIYLLSRLHQNEQEDIDLAKLSQELDRKGYHIGVISYSPKNKEIIVQLSNKEPNLSHTKEAIKNYIQNELEDHNVSIQVKIIDVEQAERERKWMSVVSKIDKKLKRESNKYIGIAIGFNPQSITYILKSSYSESDFAEKEIKDWMELTNNVIVSQNLPSLLKNDETYEIEVISKNKEVLQNKRYNHNVESYDD</sequence>
<dbReference type="Proteomes" id="UP001339962">
    <property type="component" value="Unassembled WGS sequence"/>
</dbReference>
<evidence type="ECO:0000313" key="3">
    <source>
        <dbReference type="Proteomes" id="UP001339962"/>
    </source>
</evidence>
<accession>A0ABD5IZ54</accession>
<reference evidence="2 3" key="1">
    <citation type="submission" date="2023-03" db="EMBL/GenBank/DDBJ databases">
        <title>Bacillus Genome Sequencing.</title>
        <authorList>
            <person name="Dunlap C."/>
        </authorList>
    </citation>
    <scope>NUCLEOTIDE SEQUENCE [LARGE SCALE GENOMIC DNA]</scope>
    <source>
        <strain evidence="2 3">NRS-38</strain>
    </source>
</reference>
<organism evidence="2 3">
    <name type="scientific">Anoxybacteroides rupiense</name>
    <dbReference type="NCBI Taxonomy" id="311460"/>
    <lineage>
        <taxon>Bacteria</taxon>
        <taxon>Bacillati</taxon>
        <taxon>Bacillota</taxon>
        <taxon>Bacilli</taxon>
        <taxon>Bacillales</taxon>
        <taxon>Anoxybacillaceae</taxon>
        <taxon>Anoxybacteroides</taxon>
    </lineage>
</organism>
<comment type="caution">
    <text evidence="2">The sequence shown here is derived from an EMBL/GenBank/DDBJ whole genome shotgun (WGS) entry which is preliminary data.</text>
</comment>
<keyword evidence="1" id="KW-1133">Transmembrane helix</keyword>
<gene>
    <name evidence="2" type="ORF">P9850_17715</name>
</gene>